<proteinExistence type="predicted"/>
<dbReference type="EMBL" id="JAUZVZ010000033">
    <property type="protein sequence ID" value="MDP4537787.1"/>
    <property type="molecule type" value="Genomic_DNA"/>
</dbReference>
<feature type="domain" description="AraC effector-binding" evidence="1">
    <location>
        <begin position="1"/>
        <end position="149"/>
    </location>
</feature>
<dbReference type="Proteomes" id="UP001231616">
    <property type="component" value="Unassembled WGS sequence"/>
</dbReference>
<name>A0ABT9H3C2_9GAMM</name>
<dbReference type="SMART" id="SM00871">
    <property type="entry name" value="AraC_E_bind"/>
    <property type="match status" value="1"/>
</dbReference>
<keyword evidence="3" id="KW-1185">Reference proteome</keyword>
<dbReference type="InterPro" id="IPR010499">
    <property type="entry name" value="AraC_E-bd"/>
</dbReference>
<dbReference type="InterPro" id="IPR029441">
    <property type="entry name" value="Cass2"/>
</dbReference>
<dbReference type="Gene3D" id="3.20.80.10">
    <property type="entry name" value="Regulatory factor, effector binding domain"/>
    <property type="match status" value="1"/>
</dbReference>
<dbReference type="Pfam" id="PF14526">
    <property type="entry name" value="Cass2"/>
    <property type="match status" value="1"/>
</dbReference>
<accession>A0ABT9H3C2</accession>
<sequence length="149" mass="16871">MELVKVVAKEIQGLSIRTNNADEMKPATAKIGLLWQEFHDEFAAILSDDATVYGVYFDYESDASGDFSVVAGSDMFKDWEGVSLQPVHIEAGTYLMFSAQGALPEVVIDVWQQIWAYFSAEDCPHRRMYRTDFERYPGPDKVQVYIGVQ</sequence>
<dbReference type="PANTHER" id="PTHR36444:SF2">
    <property type="entry name" value="TRANSCRIPTIONAL REGULATOR PROTEIN YOBU-RELATED"/>
    <property type="match status" value="1"/>
</dbReference>
<dbReference type="InterPro" id="IPR011256">
    <property type="entry name" value="Reg_factor_effector_dom_sf"/>
</dbReference>
<protein>
    <submittedName>
        <fullName evidence="2">GyrI-like domain-containing protein</fullName>
    </submittedName>
</protein>
<dbReference type="InterPro" id="IPR053182">
    <property type="entry name" value="YobU-like_regulator"/>
</dbReference>
<evidence type="ECO:0000259" key="1">
    <source>
        <dbReference type="SMART" id="SM00871"/>
    </source>
</evidence>
<organism evidence="2 3">
    <name type="scientific">Alkalimonas collagenimarina</name>
    <dbReference type="NCBI Taxonomy" id="400390"/>
    <lineage>
        <taxon>Bacteria</taxon>
        <taxon>Pseudomonadati</taxon>
        <taxon>Pseudomonadota</taxon>
        <taxon>Gammaproteobacteria</taxon>
        <taxon>Alkalimonas</taxon>
    </lineage>
</organism>
<evidence type="ECO:0000313" key="2">
    <source>
        <dbReference type="EMBL" id="MDP4537787.1"/>
    </source>
</evidence>
<reference evidence="2 3" key="1">
    <citation type="submission" date="2023-08" db="EMBL/GenBank/DDBJ databases">
        <authorList>
            <person name="Joshi A."/>
            <person name="Thite S."/>
        </authorList>
    </citation>
    <scope>NUCLEOTIDE SEQUENCE [LARGE SCALE GENOMIC DNA]</scope>
    <source>
        <strain evidence="2 3">AC40</strain>
    </source>
</reference>
<evidence type="ECO:0000313" key="3">
    <source>
        <dbReference type="Proteomes" id="UP001231616"/>
    </source>
</evidence>
<dbReference type="SUPFAM" id="SSF55136">
    <property type="entry name" value="Probable bacterial effector-binding domain"/>
    <property type="match status" value="1"/>
</dbReference>
<dbReference type="PANTHER" id="PTHR36444">
    <property type="entry name" value="TRANSCRIPTIONAL REGULATOR PROTEIN YOBU-RELATED"/>
    <property type="match status" value="1"/>
</dbReference>
<dbReference type="RefSeq" id="WP_305895036.1">
    <property type="nucleotide sequence ID" value="NZ_JAUZVZ010000033.1"/>
</dbReference>
<gene>
    <name evidence="2" type="ORF">Q3O60_16510</name>
</gene>
<comment type="caution">
    <text evidence="2">The sequence shown here is derived from an EMBL/GenBank/DDBJ whole genome shotgun (WGS) entry which is preliminary data.</text>
</comment>